<evidence type="ECO:0000256" key="1">
    <source>
        <dbReference type="SAM" id="Phobius"/>
    </source>
</evidence>
<keyword evidence="1" id="KW-1133">Transmembrane helix</keyword>
<sequence length="47" mass="5435">MKVEVNWSDIHSLLKQIEVRNLRVMFTGCISKAQILLVNLGIYFTVL</sequence>
<keyword evidence="1" id="KW-0812">Transmembrane</keyword>
<dbReference type="Proteomes" id="UP000447434">
    <property type="component" value="Chromosome 13"/>
</dbReference>
<evidence type="ECO:0000313" key="2">
    <source>
        <dbReference type="EMBL" id="KAE9600902.1"/>
    </source>
</evidence>
<name>A0A6A4PHH2_LUPAL</name>
<dbReference type="AlphaFoldDB" id="A0A6A4PHH2"/>
<proteinExistence type="predicted"/>
<gene>
    <name evidence="2" type="ORF">Lalb_Chr13g0291861</name>
</gene>
<reference evidence="3" key="1">
    <citation type="journal article" date="2020" name="Nat. Commun.">
        <title>Genome sequence of the cluster root forming white lupin.</title>
        <authorList>
            <person name="Hufnagel B."/>
            <person name="Marques A."/>
            <person name="Soriano A."/>
            <person name="Marques L."/>
            <person name="Divol F."/>
            <person name="Doumas P."/>
            <person name="Sallet E."/>
            <person name="Mancinotti D."/>
            <person name="Carrere S."/>
            <person name="Marande W."/>
            <person name="Arribat S."/>
            <person name="Keller J."/>
            <person name="Huneau C."/>
            <person name="Blein T."/>
            <person name="Aime D."/>
            <person name="Laguerre M."/>
            <person name="Taylor J."/>
            <person name="Schubert V."/>
            <person name="Nelson M."/>
            <person name="Geu-Flores F."/>
            <person name="Crespi M."/>
            <person name="Gallardo-Guerrero K."/>
            <person name="Delaux P.-M."/>
            <person name="Salse J."/>
            <person name="Berges H."/>
            <person name="Guyot R."/>
            <person name="Gouzy J."/>
            <person name="Peret B."/>
        </authorList>
    </citation>
    <scope>NUCLEOTIDE SEQUENCE [LARGE SCALE GENOMIC DNA]</scope>
    <source>
        <strain evidence="3">cv. Amiga</strain>
    </source>
</reference>
<evidence type="ECO:0000313" key="3">
    <source>
        <dbReference type="Proteomes" id="UP000447434"/>
    </source>
</evidence>
<keyword evidence="1" id="KW-0472">Membrane</keyword>
<accession>A0A6A4PHH2</accession>
<organism evidence="2 3">
    <name type="scientific">Lupinus albus</name>
    <name type="common">White lupine</name>
    <name type="synonym">Lupinus termis</name>
    <dbReference type="NCBI Taxonomy" id="3870"/>
    <lineage>
        <taxon>Eukaryota</taxon>
        <taxon>Viridiplantae</taxon>
        <taxon>Streptophyta</taxon>
        <taxon>Embryophyta</taxon>
        <taxon>Tracheophyta</taxon>
        <taxon>Spermatophyta</taxon>
        <taxon>Magnoliopsida</taxon>
        <taxon>eudicotyledons</taxon>
        <taxon>Gunneridae</taxon>
        <taxon>Pentapetalae</taxon>
        <taxon>rosids</taxon>
        <taxon>fabids</taxon>
        <taxon>Fabales</taxon>
        <taxon>Fabaceae</taxon>
        <taxon>Papilionoideae</taxon>
        <taxon>50 kb inversion clade</taxon>
        <taxon>genistoids sensu lato</taxon>
        <taxon>core genistoids</taxon>
        <taxon>Genisteae</taxon>
        <taxon>Lupinus</taxon>
    </lineage>
</organism>
<dbReference type="EMBL" id="WOCE01000013">
    <property type="protein sequence ID" value="KAE9600902.1"/>
    <property type="molecule type" value="Genomic_DNA"/>
</dbReference>
<keyword evidence="3" id="KW-1185">Reference proteome</keyword>
<comment type="caution">
    <text evidence="2">The sequence shown here is derived from an EMBL/GenBank/DDBJ whole genome shotgun (WGS) entry which is preliminary data.</text>
</comment>
<protein>
    <submittedName>
        <fullName evidence="2">Uncharacterized protein</fullName>
    </submittedName>
</protein>
<feature type="transmembrane region" description="Helical" evidence="1">
    <location>
        <begin position="24"/>
        <end position="46"/>
    </location>
</feature>